<dbReference type="eggNOG" id="ENOG5032SWZ">
    <property type="taxonomic scope" value="Bacteria"/>
</dbReference>
<gene>
    <name evidence="2" type="ordered locus">DMR_08130</name>
</gene>
<dbReference type="Proteomes" id="UP000009071">
    <property type="component" value="Chromosome"/>
</dbReference>
<sequence>MPPAAGGLRPPDPPDGERGKGAGGCRREQEKGDGMDALRCSRRAAVALAGGLLLAAGLMGCARTTVSHLESRPAVTAAPASLTMKYFRFEFTGKPSDAGYVLRGRAVPVPDDLPPWCDRLEELTLSAYLRDPSGTVLSTAEKRYPGMNLGDGAAVPFEFTLSPEGDEPGNYGISFGYKAVFGSKAARGAVSPGGPPPAGAVFFAGEGAVRMQ</sequence>
<proteinExistence type="predicted"/>
<dbReference type="AlphaFoldDB" id="C4XJU9"/>
<reference evidence="2 3" key="1">
    <citation type="journal article" date="2009" name="Genome Res.">
        <title>Whole genome sequence of Desulfovibrio magneticus strain RS-1 revealed common gene clusters in magnetotactic bacteria.</title>
        <authorList>
            <person name="Nakazawa H."/>
            <person name="Arakaki A."/>
            <person name="Narita-Yamada S."/>
            <person name="Yashiro I."/>
            <person name="Jinno K."/>
            <person name="Aoki N."/>
            <person name="Tsuruyama A."/>
            <person name="Okamura Y."/>
            <person name="Tanikawa S."/>
            <person name="Fujita N."/>
            <person name="Takeyama H."/>
            <person name="Matsunaga T."/>
        </authorList>
    </citation>
    <scope>NUCLEOTIDE SEQUENCE [LARGE SCALE GENOMIC DNA]</scope>
    <source>
        <strain evidence="3">ATCC 700980 / DSM 13731 / RS-1</strain>
    </source>
</reference>
<dbReference type="EMBL" id="AP010904">
    <property type="protein sequence ID" value="BAH74304.1"/>
    <property type="molecule type" value="Genomic_DNA"/>
</dbReference>
<feature type="region of interest" description="Disordered" evidence="1">
    <location>
        <begin position="1"/>
        <end position="34"/>
    </location>
</feature>
<organism evidence="2 3">
    <name type="scientific">Solidesulfovibrio magneticus (strain ATCC 700980 / DSM 13731 / RS-1)</name>
    <name type="common">Desulfovibrio magneticus</name>
    <dbReference type="NCBI Taxonomy" id="573370"/>
    <lineage>
        <taxon>Bacteria</taxon>
        <taxon>Pseudomonadati</taxon>
        <taxon>Thermodesulfobacteriota</taxon>
        <taxon>Desulfovibrionia</taxon>
        <taxon>Desulfovibrionales</taxon>
        <taxon>Desulfovibrionaceae</taxon>
        <taxon>Solidesulfovibrio</taxon>
    </lineage>
</organism>
<protein>
    <submittedName>
        <fullName evidence="2">Uncharacterized protein</fullName>
    </submittedName>
</protein>
<evidence type="ECO:0000256" key="1">
    <source>
        <dbReference type="SAM" id="MobiDB-lite"/>
    </source>
</evidence>
<name>C4XJU9_SOLM1</name>
<dbReference type="HOGENOM" id="CLU_112819_0_0_7"/>
<dbReference type="KEGG" id="dma:DMR_08130"/>
<dbReference type="STRING" id="573370.DMR_08130"/>
<accession>C4XJU9</accession>
<keyword evidence="3" id="KW-1185">Reference proteome</keyword>
<feature type="compositionally biased region" description="Basic and acidic residues" evidence="1">
    <location>
        <begin position="15"/>
        <end position="34"/>
    </location>
</feature>
<evidence type="ECO:0000313" key="3">
    <source>
        <dbReference type="Proteomes" id="UP000009071"/>
    </source>
</evidence>
<evidence type="ECO:0000313" key="2">
    <source>
        <dbReference type="EMBL" id="BAH74304.1"/>
    </source>
</evidence>